<name>A0A212LQN8_9HYPH</name>
<organism evidence="2">
    <name type="scientific">uncultured Pleomorphomonas sp</name>
    <dbReference type="NCBI Taxonomy" id="442121"/>
    <lineage>
        <taxon>Bacteria</taxon>
        <taxon>Pseudomonadati</taxon>
        <taxon>Pseudomonadota</taxon>
        <taxon>Alphaproteobacteria</taxon>
        <taxon>Hyphomicrobiales</taxon>
        <taxon>Pleomorphomonadaceae</taxon>
        <taxon>Pleomorphomonas</taxon>
        <taxon>environmental samples</taxon>
    </lineage>
</organism>
<feature type="region of interest" description="Disordered" evidence="1">
    <location>
        <begin position="92"/>
        <end position="117"/>
    </location>
</feature>
<evidence type="ECO:0000256" key="1">
    <source>
        <dbReference type="SAM" id="MobiDB-lite"/>
    </source>
</evidence>
<protein>
    <submittedName>
        <fullName evidence="2">Uncharacterized protein</fullName>
    </submittedName>
</protein>
<evidence type="ECO:0000313" key="2">
    <source>
        <dbReference type="EMBL" id="SCM79826.1"/>
    </source>
</evidence>
<gene>
    <name evidence="2" type="ORF">KL86PLE_90659</name>
</gene>
<dbReference type="AlphaFoldDB" id="A0A212LQN8"/>
<sequence length="117" mass="12471">MQILKRGDIVLLPAKVTGFSTDGEEINVEVVSDLTRIYGVPVDSVTVVTFDFAAGDRISLSDIEVDYATVLGATDEEVWVKQDGADKSTTISRKAVKGRLPDAEPELPAEFGGVSNG</sequence>
<dbReference type="EMBL" id="FMJD01000013">
    <property type="protein sequence ID" value="SCM79826.1"/>
    <property type="molecule type" value="Genomic_DNA"/>
</dbReference>
<dbReference type="RefSeq" id="WP_288198767.1">
    <property type="nucleotide sequence ID" value="NZ_LT608334.1"/>
</dbReference>
<accession>A0A212LQN8</accession>
<proteinExistence type="predicted"/>
<reference evidence="2" key="1">
    <citation type="submission" date="2016-08" db="EMBL/GenBank/DDBJ databases">
        <authorList>
            <person name="Seilhamer J.J."/>
        </authorList>
    </citation>
    <scope>NUCLEOTIDE SEQUENCE</scope>
    <source>
        <strain evidence="2">86</strain>
    </source>
</reference>